<protein>
    <submittedName>
        <fullName evidence="2">Oxygenase MpaB family protein</fullName>
    </submittedName>
</protein>
<organism evidence="2 3">
    <name type="scientific">Pontibacter anaerobius</name>
    <dbReference type="NCBI Taxonomy" id="2993940"/>
    <lineage>
        <taxon>Bacteria</taxon>
        <taxon>Pseudomonadati</taxon>
        <taxon>Bacteroidota</taxon>
        <taxon>Cytophagia</taxon>
        <taxon>Cytophagales</taxon>
        <taxon>Hymenobacteraceae</taxon>
        <taxon>Pontibacter</taxon>
    </lineage>
</organism>
<keyword evidence="3" id="KW-1185">Reference proteome</keyword>
<comment type="caution">
    <text evidence="2">The sequence shown here is derived from an EMBL/GenBank/DDBJ whole genome shotgun (WGS) entry which is preliminary data.</text>
</comment>
<reference evidence="2 3" key="1">
    <citation type="submission" date="2022-11" db="EMBL/GenBank/DDBJ databases">
        <title>The characterization of three novel Bacteroidetes species and genomic analysis of their roles in tidal elemental geochemical cycles.</title>
        <authorList>
            <person name="Ma K.-J."/>
        </authorList>
    </citation>
    <scope>NUCLEOTIDE SEQUENCE [LARGE SCALE GENOMIC DNA]</scope>
    <source>
        <strain evidence="2 3">M82</strain>
    </source>
</reference>
<gene>
    <name evidence="2" type="ORF">OO017_10615</name>
</gene>
<dbReference type="InterPro" id="IPR018713">
    <property type="entry name" value="MPAB/Lcp_cat_dom"/>
</dbReference>
<proteinExistence type="predicted"/>
<name>A0ABT3REY7_9BACT</name>
<dbReference type="Proteomes" id="UP001207228">
    <property type="component" value="Unassembled WGS sequence"/>
</dbReference>
<feature type="domain" description="ER-bound oxygenase mpaB/mpaB'/Rubber oxygenase catalytic" evidence="1">
    <location>
        <begin position="45"/>
        <end position="208"/>
    </location>
</feature>
<dbReference type="Pfam" id="PF09995">
    <property type="entry name" value="MPAB_Lcp_cat"/>
    <property type="match status" value="1"/>
</dbReference>
<dbReference type="RefSeq" id="WP_266052456.1">
    <property type="nucleotide sequence ID" value="NZ_JAPFQO010000006.1"/>
</dbReference>
<sequence>MNYFVQQNSVVRQIWGKSDTILFIFAGASAEFALNKAVDWLYFTGRLPADPLGRLFSTVGYARKIVFSEEAAAHRAIDSMAAIHAGVESRRGYAIPDWAYRDVLFMLIDYSIRAYELLERRLTEEEKAEVFEVFNRVGTRMGIQGLPSSYPEWQLAREEHLLQNLEESKYTSDLYQQYKKNLGRVRYWLLLQAQVLVVPEHVRAQLRLWRVPVLKPVLAGYKLSRAFNAEWLLKELILPPDYKAEIRELDVVRIV</sequence>
<accession>A0ABT3REY7</accession>
<evidence type="ECO:0000313" key="3">
    <source>
        <dbReference type="Proteomes" id="UP001207228"/>
    </source>
</evidence>
<evidence type="ECO:0000313" key="2">
    <source>
        <dbReference type="EMBL" id="MCX2740399.1"/>
    </source>
</evidence>
<evidence type="ECO:0000259" key="1">
    <source>
        <dbReference type="Pfam" id="PF09995"/>
    </source>
</evidence>
<dbReference type="EMBL" id="JAPFQO010000006">
    <property type="protein sequence ID" value="MCX2740399.1"/>
    <property type="molecule type" value="Genomic_DNA"/>
</dbReference>